<dbReference type="SUPFAM" id="SSF52540">
    <property type="entry name" value="P-loop containing nucleoside triphosphate hydrolases"/>
    <property type="match status" value="1"/>
</dbReference>
<evidence type="ECO:0000256" key="1">
    <source>
        <dbReference type="ARBA" id="ARBA00005290"/>
    </source>
</evidence>
<dbReference type="Pfam" id="PF03029">
    <property type="entry name" value="ATP_bind_1"/>
    <property type="match status" value="1"/>
</dbReference>
<evidence type="ECO:0000256" key="3">
    <source>
        <dbReference type="ARBA" id="ARBA00022801"/>
    </source>
</evidence>
<dbReference type="PANTHER" id="PTHR21231">
    <property type="entry name" value="XPA-BINDING PROTEIN 1-RELATED"/>
    <property type="match status" value="1"/>
</dbReference>
<dbReference type="AlphaFoldDB" id="A0A820RZS8"/>
<protein>
    <recommendedName>
        <fullName evidence="5">GPN-loop GTPase 3</fullName>
    </recommendedName>
</protein>
<evidence type="ECO:0000256" key="4">
    <source>
        <dbReference type="ARBA" id="ARBA00023134"/>
    </source>
</evidence>
<organism evidence="6 7">
    <name type="scientific">Adineta steineri</name>
    <dbReference type="NCBI Taxonomy" id="433720"/>
    <lineage>
        <taxon>Eukaryota</taxon>
        <taxon>Metazoa</taxon>
        <taxon>Spiralia</taxon>
        <taxon>Gnathifera</taxon>
        <taxon>Rotifera</taxon>
        <taxon>Eurotatoria</taxon>
        <taxon>Bdelloidea</taxon>
        <taxon>Adinetida</taxon>
        <taxon>Adinetidae</taxon>
        <taxon>Adineta</taxon>
    </lineage>
</organism>
<gene>
    <name evidence="6" type="ORF">KXQ929_LOCUS53484</name>
</gene>
<dbReference type="PANTHER" id="PTHR21231:SF7">
    <property type="entry name" value="GPN-LOOP GTPASE 3"/>
    <property type="match status" value="1"/>
</dbReference>
<dbReference type="EMBL" id="CAJOBB010030285">
    <property type="protein sequence ID" value="CAF4442639.1"/>
    <property type="molecule type" value="Genomic_DNA"/>
</dbReference>
<accession>A0A820RZS8</accession>
<dbReference type="GO" id="GO:0005525">
    <property type="term" value="F:GTP binding"/>
    <property type="evidence" value="ECO:0007669"/>
    <property type="project" value="UniProtKB-KW"/>
</dbReference>
<comment type="function">
    <text evidence="5">Small GTPase required for proper nuclear import of RNA polymerase II and III (RNAPII and RNAPIII). May act at an RNAP assembly step prior to nuclear import.</text>
</comment>
<keyword evidence="3 5" id="KW-0378">Hydrolase</keyword>
<feature type="non-terminal residue" evidence="6">
    <location>
        <position position="1"/>
    </location>
</feature>
<dbReference type="GO" id="GO:0003924">
    <property type="term" value="F:GTPase activity"/>
    <property type="evidence" value="ECO:0007669"/>
    <property type="project" value="TreeGrafter"/>
</dbReference>
<comment type="caution">
    <text evidence="6">The sequence shown here is derived from an EMBL/GenBank/DDBJ whole genome shotgun (WGS) entry which is preliminary data.</text>
</comment>
<name>A0A820RZS8_9BILA</name>
<keyword evidence="4 5" id="KW-0342">GTP-binding</keyword>
<dbReference type="Proteomes" id="UP000663868">
    <property type="component" value="Unassembled WGS sequence"/>
</dbReference>
<dbReference type="Gene3D" id="3.40.50.300">
    <property type="entry name" value="P-loop containing nucleotide triphosphate hydrolases"/>
    <property type="match status" value="1"/>
</dbReference>
<comment type="similarity">
    <text evidence="1 5">Belongs to the GPN-loop GTPase family.</text>
</comment>
<evidence type="ECO:0000256" key="5">
    <source>
        <dbReference type="RuleBase" id="RU365059"/>
    </source>
</evidence>
<sequence length="73" mass="8621">IRELIEIDDAMDDQALRFGPNGGLIFCMEYFERNLDWLQEQLGEDEDDYFLFDCPGQIELYTRNGTDAKNFVF</sequence>
<comment type="subunit">
    <text evidence="5">Binds to RNA polymerase II (RNAPII).</text>
</comment>
<evidence type="ECO:0000313" key="6">
    <source>
        <dbReference type="EMBL" id="CAF4442639.1"/>
    </source>
</evidence>
<evidence type="ECO:0000256" key="2">
    <source>
        <dbReference type="ARBA" id="ARBA00022741"/>
    </source>
</evidence>
<reference evidence="6" key="1">
    <citation type="submission" date="2021-02" db="EMBL/GenBank/DDBJ databases">
        <authorList>
            <person name="Nowell W R."/>
        </authorList>
    </citation>
    <scope>NUCLEOTIDE SEQUENCE</scope>
</reference>
<proteinExistence type="inferred from homology"/>
<dbReference type="InterPro" id="IPR027417">
    <property type="entry name" value="P-loop_NTPase"/>
</dbReference>
<keyword evidence="2 5" id="KW-0547">Nucleotide-binding</keyword>
<evidence type="ECO:0000313" key="7">
    <source>
        <dbReference type="Proteomes" id="UP000663868"/>
    </source>
</evidence>
<dbReference type="InterPro" id="IPR004130">
    <property type="entry name" value="Gpn"/>
</dbReference>